<evidence type="ECO:0000256" key="1">
    <source>
        <dbReference type="ARBA" id="ARBA00010257"/>
    </source>
</evidence>
<dbReference type="Proteomes" id="UP000199411">
    <property type="component" value="Unassembled WGS sequence"/>
</dbReference>
<dbReference type="GO" id="GO:0000917">
    <property type="term" value="P:division septum assembly"/>
    <property type="evidence" value="ECO:0007669"/>
    <property type="project" value="UniProtKB-KW"/>
</dbReference>
<organism evidence="13 14">
    <name type="scientific">Desulfurella multipotens</name>
    <dbReference type="NCBI Taxonomy" id="79269"/>
    <lineage>
        <taxon>Bacteria</taxon>
        <taxon>Pseudomonadati</taxon>
        <taxon>Campylobacterota</taxon>
        <taxon>Desulfurellia</taxon>
        <taxon>Desulfurellales</taxon>
        <taxon>Desulfurellaceae</taxon>
        <taxon>Desulfurella</taxon>
    </lineage>
</organism>
<accession>A0A1G6JXD1</accession>
<feature type="domain" description="AAA" evidence="12">
    <location>
        <begin position="3"/>
        <end position="161"/>
    </location>
</feature>
<evidence type="ECO:0000256" key="6">
    <source>
        <dbReference type="ARBA" id="ARBA00022840"/>
    </source>
</evidence>
<keyword evidence="5 11" id="KW-0547">Nucleotide-binding</keyword>
<gene>
    <name evidence="13" type="ORF">SAMN05660835_00505</name>
</gene>
<comment type="subunit">
    <text evidence="2">Interacts with MinC and FtsZ.</text>
</comment>
<dbReference type="GO" id="GO:0009898">
    <property type="term" value="C:cytoplasmic side of plasma membrane"/>
    <property type="evidence" value="ECO:0007669"/>
    <property type="project" value="TreeGrafter"/>
</dbReference>
<dbReference type="Gene3D" id="3.40.50.300">
    <property type="entry name" value="P-loop containing nucleotide triphosphate hydrolases"/>
    <property type="match status" value="1"/>
</dbReference>
<evidence type="ECO:0000256" key="3">
    <source>
        <dbReference type="ARBA" id="ARBA00016887"/>
    </source>
</evidence>
<dbReference type="GO" id="GO:0005524">
    <property type="term" value="F:ATP binding"/>
    <property type="evidence" value="ECO:0007669"/>
    <property type="project" value="UniProtKB-KW"/>
</dbReference>
<evidence type="ECO:0000313" key="14">
    <source>
        <dbReference type="Proteomes" id="UP000199411"/>
    </source>
</evidence>
<dbReference type="InterPro" id="IPR025669">
    <property type="entry name" value="AAA_dom"/>
</dbReference>
<comment type="similarity">
    <text evidence="1">Belongs to the ParA family. MinD subfamily.</text>
</comment>
<dbReference type="InterPro" id="IPR027417">
    <property type="entry name" value="P-loop_NTPase"/>
</dbReference>
<dbReference type="InterPro" id="IPR050625">
    <property type="entry name" value="ParA/MinD_ATPase"/>
</dbReference>
<dbReference type="FunFam" id="3.40.50.300:FF:000068">
    <property type="entry name" value="Site-determining protein"/>
    <property type="match status" value="1"/>
</dbReference>
<dbReference type="NCBIfam" id="TIGR01968">
    <property type="entry name" value="minD_bact"/>
    <property type="match status" value="1"/>
</dbReference>
<name>A0A1G6JXD1_9BACT</name>
<evidence type="ECO:0000256" key="7">
    <source>
        <dbReference type="ARBA" id="ARBA00023210"/>
    </source>
</evidence>
<dbReference type="GO" id="GO:0051782">
    <property type="term" value="P:negative regulation of cell division"/>
    <property type="evidence" value="ECO:0007669"/>
    <property type="project" value="TreeGrafter"/>
</dbReference>
<evidence type="ECO:0000256" key="11">
    <source>
        <dbReference type="PIRSR" id="PIRSR003092-1"/>
    </source>
</evidence>
<evidence type="ECO:0000313" key="13">
    <source>
        <dbReference type="EMBL" id="SDC23412.1"/>
    </source>
</evidence>
<evidence type="ECO:0000256" key="8">
    <source>
        <dbReference type="ARBA" id="ARBA00023306"/>
    </source>
</evidence>
<proteinExistence type="inferred from homology"/>
<dbReference type="OrthoDB" id="9773088at2"/>
<dbReference type="PANTHER" id="PTHR43384:SF6">
    <property type="entry name" value="SEPTUM SITE-DETERMINING PROTEIN MIND HOMOLOG, CHLOROPLASTIC"/>
    <property type="match status" value="1"/>
</dbReference>
<sequence>MGKVITITSGKGGVGKSTTSANIALGLALAGKKCVAIDLDIGLRNLDMILGLENRIVYDVVNVIENVAKVSQALIRDKRTENLYLIAAAQTRDKSAVKPEQIVKLTNELKEEFDFIILDSPAGIEGGFKNAMIPADEVLIVTTPEISSIRDADRVVGILEANEKRNIKLIINRINPLLVKNGDMLSKDDVLQILSIPLIGLVPEDKNIISYTNMGEPSVLHKDSPSGKAYFNIVRRILGDNVEFNEIKEEKKGFLQTIIGFFKE</sequence>
<keyword evidence="14" id="KW-1185">Reference proteome</keyword>
<dbReference type="CDD" id="cd02036">
    <property type="entry name" value="MinD"/>
    <property type="match status" value="1"/>
</dbReference>
<keyword evidence="8" id="KW-0131">Cell cycle</keyword>
<evidence type="ECO:0000259" key="12">
    <source>
        <dbReference type="Pfam" id="PF13614"/>
    </source>
</evidence>
<dbReference type="PIRSF" id="PIRSF003092">
    <property type="entry name" value="MinD"/>
    <property type="match status" value="1"/>
</dbReference>
<protein>
    <recommendedName>
        <fullName evidence="3">Septum site-determining protein MinD</fullName>
    </recommendedName>
    <alternativeName>
        <fullName evidence="10">Cell division inhibitor MinD</fullName>
    </alternativeName>
</protein>
<dbReference type="InterPro" id="IPR010223">
    <property type="entry name" value="MinD"/>
</dbReference>
<evidence type="ECO:0000256" key="5">
    <source>
        <dbReference type="ARBA" id="ARBA00022741"/>
    </source>
</evidence>
<evidence type="ECO:0000256" key="2">
    <source>
        <dbReference type="ARBA" id="ARBA00011626"/>
    </source>
</evidence>
<keyword evidence="4" id="KW-0132">Cell division</keyword>
<keyword evidence="7" id="KW-0717">Septation</keyword>
<keyword evidence="6 11" id="KW-0067">ATP-binding</keyword>
<dbReference type="PANTHER" id="PTHR43384">
    <property type="entry name" value="SEPTUM SITE-DETERMINING PROTEIN MIND HOMOLOG, CHLOROPLASTIC-RELATED"/>
    <property type="match status" value="1"/>
</dbReference>
<evidence type="ECO:0000256" key="4">
    <source>
        <dbReference type="ARBA" id="ARBA00022618"/>
    </source>
</evidence>
<evidence type="ECO:0000256" key="9">
    <source>
        <dbReference type="ARBA" id="ARBA00025436"/>
    </source>
</evidence>
<dbReference type="GO" id="GO:0005829">
    <property type="term" value="C:cytosol"/>
    <property type="evidence" value="ECO:0007669"/>
    <property type="project" value="TreeGrafter"/>
</dbReference>
<comment type="function">
    <text evidence="9">ATPase required for the correct placement of the division site. Cell division inhibitors MinC and MinD act in concert to form an inhibitor capable of blocking formation of the polar Z ring septums. Rapidly oscillates between the poles of the cell to destabilize FtsZ filaments that have formed before they mature into polar Z rings.</text>
</comment>
<dbReference type="Pfam" id="PF13614">
    <property type="entry name" value="AAA_31"/>
    <property type="match status" value="1"/>
</dbReference>
<evidence type="ECO:0000256" key="10">
    <source>
        <dbReference type="ARBA" id="ARBA00032845"/>
    </source>
</evidence>
<dbReference type="EMBL" id="FMYU01000003">
    <property type="protein sequence ID" value="SDC23412.1"/>
    <property type="molecule type" value="Genomic_DNA"/>
</dbReference>
<feature type="binding site" evidence="11">
    <location>
        <begin position="11"/>
        <end position="18"/>
    </location>
    <ligand>
        <name>ATP</name>
        <dbReference type="ChEBI" id="CHEBI:30616"/>
    </ligand>
</feature>
<dbReference type="GO" id="GO:0016887">
    <property type="term" value="F:ATP hydrolysis activity"/>
    <property type="evidence" value="ECO:0007669"/>
    <property type="project" value="InterPro"/>
</dbReference>
<dbReference type="RefSeq" id="WP_025392135.1">
    <property type="nucleotide sequence ID" value="NZ_FMYU01000003.1"/>
</dbReference>
<dbReference type="SUPFAM" id="SSF52540">
    <property type="entry name" value="P-loop containing nucleoside triphosphate hydrolases"/>
    <property type="match status" value="1"/>
</dbReference>
<reference evidence="14" key="1">
    <citation type="submission" date="2016-10" db="EMBL/GenBank/DDBJ databases">
        <authorList>
            <person name="Varghese N."/>
            <person name="Submissions S."/>
        </authorList>
    </citation>
    <scope>NUCLEOTIDE SEQUENCE [LARGE SCALE GENOMIC DNA]</scope>
    <source>
        <strain evidence="14">DSM 8415</strain>
    </source>
</reference>
<dbReference type="InterPro" id="IPR025501">
    <property type="entry name" value="MinD_FleN"/>
</dbReference>
<dbReference type="AlphaFoldDB" id="A0A1G6JXD1"/>